<keyword evidence="1" id="KW-0812">Transmembrane</keyword>
<feature type="transmembrane region" description="Helical" evidence="1">
    <location>
        <begin position="87"/>
        <end position="105"/>
    </location>
</feature>
<dbReference type="Proteomes" id="UP000448575">
    <property type="component" value="Unassembled WGS sequence"/>
</dbReference>
<feature type="transmembrane region" description="Helical" evidence="1">
    <location>
        <begin position="30"/>
        <end position="50"/>
    </location>
</feature>
<feature type="transmembrane region" description="Helical" evidence="1">
    <location>
        <begin position="178"/>
        <end position="196"/>
    </location>
</feature>
<protein>
    <submittedName>
        <fullName evidence="2">Uncharacterized protein</fullName>
    </submittedName>
</protein>
<proteinExistence type="predicted"/>
<accession>A0A6N9HES1</accession>
<evidence type="ECO:0000313" key="2">
    <source>
        <dbReference type="EMBL" id="MYN01747.1"/>
    </source>
</evidence>
<feature type="transmembrane region" description="Helical" evidence="1">
    <location>
        <begin position="235"/>
        <end position="253"/>
    </location>
</feature>
<keyword evidence="1" id="KW-1133">Transmembrane helix</keyword>
<reference evidence="2 3" key="1">
    <citation type="submission" date="2019-12" db="EMBL/GenBank/DDBJ databases">
        <title>Novel species isolated from a subtropical stream in China.</title>
        <authorList>
            <person name="Lu H."/>
        </authorList>
    </citation>
    <scope>NUCLEOTIDE SEQUENCE [LARGE SCALE GENOMIC DNA]</scope>
    <source>
        <strain evidence="2 3">DS3</strain>
    </source>
</reference>
<feature type="transmembrane region" description="Helical" evidence="1">
    <location>
        <begin position="153"/>
        <end position="172"/>
    </location>
</feature>
<evidence type="ECO:0000313" key="3">
    <source>
        <dbReference type="Proteomes" id="UP000448575"/>
    </source>
</evidence>
<comment type="caution">
    <text evidence="2">The sequence shown here is derived from an EMBL/GenBank/DDBJ whole genome shotgun (WGS) entry which is preliminary data.</text>
</comment>
<feature type="transmembrane region" description="Helical" evidence="1">
    <location>
        <begin position="56"/>
        <end position="80"/>
    </location>
</feature>
<dbReference type="RefSeq" id="WP_161024757.1">
    <property type="nucleotide sequence ID" value="NZ_WWCJ01000004.1"/>
</dbReference>
<organism evidence="2 3">
    <name type="scientific">Pseudoduganella guangdongensis</name>
    <dbReference type="NCBI Taxonomy" id="2692179"/>
    <lineage>
        <taxon>Bacteria</taxon>
        <taxon>Pseudomonadati</taxon>
        <taxon>Pseudomonadota</taxon>
        <taxon>Betaproteobacteria</taxon>
        <taxon>Burkholderiales</taxon>
        <taxon>Oxalobacteraceae</taxon>
        <taxon>Telluria group</taxon>
        <taxon>Pseudoduganella</taxon>
    </lineage>
</organism>
<name>A0A6N9HES1_9BURK</name>
<gene>
    <name evidence="2" type="ORF">GTP41_06500</name>
</gene>
<evidence type="ECO:0000256" key="1">
    <source>
        <dbReference type="SAM" id="Phobius"/>
    </source>
</evidence>
<feature type="transmembrane region" description="Helical" evidence="1">
    <location>
        <begin position="6"/>
        <end position="23"/>
    </location>
</feature>
<feature type="transmembrane region" description="Helical" evidence="1">
    <location>
        <begin position="208"/>
        <end position="229"/>
    </location>
</feature>
<keyword evidence="1" id="KW-0472">Membrane</keyword>
<keyword evidence="3" id="KW-1185">Reference proteome</keyword>
<dbReference type="EMBL" id="WWCJ01000004">
    <property type="protein sequence ID" value="MYN01747.1"/>
    <property type="molecule type" value="Genomic_DNA"/>
</dbReference>
<feature type="transmembrane region" description="Helical" evidence="1">
    <location>
        <begin position="111"/>
        <end position="133"/>
    </location>
</feature>
<sequence>MNSILALKLFLVPSLIYAVTLAGRRWGPGVAGWLSAFPVVAGPILLAIALEQGADFAATAAEGTLMAVLAIIVFSLAYAWASGRWNVARAMPFALAAWALAVAGLQSVRPALPLAVLLVVTALCIAPRLFPALQAEHAEPSQPAGGKRFGGDLPWRMLAGAVLVMSVSAAAAGLGPRLSGFLAMFPVMGTVLVGFTHVQSGRNSAVQLLRGTMLGYFAFAAFCLAVALLLRAQPVPLSFGAAFVFALTIQLLAKAASSKRRAT</sequence>
<dbReference type="AlphaFoldDB" id="A0A6N9HES1"/>